<feature type="transmembrane region" description="Helical" evidence="7">
    <location>
        <begin position="120"/>
        <end position="136"/>
    </location>
</feature>
<comment type="subcellular location">
    <subcellularLocation>
        <location evidence="1">Cell membrane</location>
        <topology evidence="1">Multi-pass membrane protein</topology>
    </subcellularLocation>
</comment>
<dbReference type="InterPro" id="IPR000620">
    <property type="entry name" value="EamA_dom"/>
</dbReference>
<organism evidence="9 10">
    <name type="scientific">Paenibacillus baimaensis</name>
    <dbReference type="NCBI Taxonomy" id="2982185"/>
    <lineage>
        <taxon>Bacteria</taxon>
        <taxon>Bacillati</taxon>
        <taxon>Bacillota</taxon>
        <taxon>Bacilli</taxon>
        <taxon>Bacillales</taxon>
        <taxon>Paenibacillaceae</taxon>
        <taxon>Paenibacillus</taxon>
    </lineage>
</organism>
<evidence type="ECO:0000256" key="4">
    <source>
        <dbReference type="ARBA" id="ARBA00022692"/>
    </source>
</evidence>
<feature type="transmembrane region" description="Helical" evidence="7">
    <location>
        <begin position="241"/>
        <end position="258"/>
    </location>
</feature>
<evidence type="ECO:0000313" key="9">
    <source>
        <dbReference type="EMBL" id="MCU6797079.1"/>
    </source>
</evidence>
<gene>
    <name evidence="9" type="ORF">OB236_33615</name>
</gene>
<dbReference type="InterPro" id="IPR050638">
    <property type="entry name" value="AA-Vitamin_Transporters"/>
</dbReference>
<feature type="transmembrane region" description="Helical" evidence="7">
    <location>
        <begin position="32"/>
        <end position="52"/>
    </location>
</feature>
<keyword evidence="3" id="KW-1003">Cell membrane</keyword>
<proteinExistence type="inferred from homology"/>
<evidence type="ECO:0000256" key="5">
    <source>
        <dbReference type="ARBA" id="ARBA00022989"/>
    </source>
</evidence>
<dbReference type="Pfam" id="PF00892">
    <property type="entry name" value="EamA"/>
    <property type="match status" value="2"/>
</dbReference>
<evidence type="ECO:0000256" key="7">
    <source>
        <dbReference type="SAM" id="Phobius"/>
    </source>
</evidence>
<dbReference type="InterPro" id="IPR037185">
    <property type="entry name" value="EmrE-like"/>
</dbReference>
<feature type="transmembrane region" description="Helical" evidence="7">
    <location>
        <begin position="142"/>
        <end position="165"/>
    </location>
</feature>
<feature type="transmembrane region" description="Helical" evidence="7">
    <location>
        <begin position="64"/>
        <end position="86"/>
    </location>
</feature>
<sequence>MIQSYVLLILCVICWGSNFVFGSMLVHEFPPLLLSAFRLTATSICLLSYAWGTRKLGKLSLRDWKLLVPLAIFGTLLNQTAFFTGLQTVDATTASLILSLAPLTIALLARIFLKELITKQMLVGSVIAITGIFFVVGRSDGLQISIGMLYVFIAMFTFSVSVIIMRKLTERMGAFTATVYSTVIGSSLVIPVALIKEPLHQVSPHLWAWVLLFATGIVMQGVCSVIWNIQLTRVGAGKASVFLNLQPFVAMLVGFLLLGTAVSIVQVVGALLIVGGVVLATLQRRVKIDGVGRTRAKPDSVNKLM</sequence>
<evidence type="ECO:0000256" key="2">
    <source>
        <dbReference type="ARBA" id="ARBA00007362"/>
    </source>
</evidence>
<keyword evidence="10" id="KW-1185">Reference proteome</keyword>
<dbReference type="Proteomes" id="UP001652445">
    <property type="component" value="Unassembled WGS sequence"/>
</dbReference>
<dbReference type="PANTHER" id="PTHR32322">
    <property type="entry name" value="INNER MEMBRANE TRANSPORTER"/>
    <property type="match status" value="1"/>
</dbReference>
<feature type="transmembrane region" description="Helical" evidence="7">
    <location>
        <begin position="172"/>
        <end position="194"/>
    </location>
</feature>
<evidence type="ECO:0000259" key="8">
    <source>
        <dbReference type="Pfam" id="PF00892"/>
    </source>
</evidence>
<evidence type="ECO:0000313" key="10">
    <source>
        <dbReference type="Proteomes" id="UP001652445"/>
    </source>
</evidence>
<feature type="transmembrane region" description="Helical" evidence="7">
    <location>
        <begin position="206"/>
        <end position="229"/>
    </location>
</feature>
<keyword evidence="4 7" id="KW-0812">Transmembrane</keyword>
<feature type="domain" description="EamA" evidence="8">
    <location>
        <begin position="5"/>
        <end position="136"/>
    </location>
</feature>
<feature type="transmembrane region" description="Helical" evidence="7">
    <location>
        <begin position="92"/>
        <end position="113"/>
    </location>
</feature>
<dbReference type="PANTHER" id="PTHR32322:SF18">
    <property type="entry name" value="S-ADENOSYLMETHIONINE_S-ADENOSYLHOMOCYSTEINE TRANSPORTER"/>
    <property type="match status" value="1"/>
</dbReference>
<evidence type="ECO:0000256" key="6">
    <source>
        <dbReference type="ARBA" id="ARBA00023136"/>
    </source>
</evidence>
<feature type="domain" description="EamA" evidence="8">
    <location>
        <begin position="146"/>
        <end position="281"/>
    </location>
</feature>
<comment type="similarity">
    <text evidence="2">Belongs to the EamA transporter family.</text>
</comment>
<protein>
    <submittedName>
        <fullName evidence="9">DMT family transporter</fullName>
    </submittedName>
</protein>
<reference evidence="9 10" key="1">
    <citation type="submission" date="2022-09" db="EMBL/GenBank/DDBJ databases">
        <authorList>
            <person name="Han X.L."/>
            <person name="Wang Q."/>
            <person name="Lu T."/>
        </authorList>
    </citation>
    <scope>NUCLEOTIDE SEQUENCE [LARGE SCALE GENOMIC DNA]</scope>
    <source>
        <strain evidence="9 10">WQ 127069</strain>
    </source>
</reference>
<accession>A0ABT2UTR1</accession>
<dbReference type="EMBL" id="JAOQIO010000113">
    <property type="protein sequence ID" value="MCU6797079.1"/>
    <property type="molecule type" value="Genomic_DNA"/>
</dbReference>
<keyword evidence="6 7" id="KW-0472">Membrane</keyword>
<dbReference type="SUPFAM" id="SSF103481">
    <property type="entry name" value="Multidrug resistance efflux transporter EmrE"/>
    <property type="match status" value="2"/>
</dbReference>
<dbReference type="RefSeq" id="WP_262687902.1">
    <property type="nucleotide sequence ID" value="NZ_JAOQIO010000113.1"/>
</dbReference>
<evidence type="ECO:0000256" key="1">
    <source>
        <dbReference type="ARBA" id="ARBA00004651"/>
    </source>
</evidence>
<feature type="transmembrane region" description="Helical" evidence="7">
    <location>
        <begin position="264"/>
        <end position="282"/>
    </location>
</feature>
<evidence type="ECO:0000256" key="3">
    <source>
        <dbReference type="ARBA" id="ARBA00022475"/>
    </source>
</evidence>
<keyword evidence="5 7" id="KW-1133">Transmembrane helix</keyword>
<comment type="caution">
    <text evidence="9">The sequence shown here is derived from an EMBL/GenBank/DDBJ whole genome shotgun (WGS) entry which is preliminary data.</text>
</comment>
<name>A0ABT2UTR1_9BACL</name>